<proteinExistence type="predicted"/>
<dbReference type="AlphaFoldDB" id="A0A1S8TX96"/>
<organism evidence="2 3">
    <name type="scientific">Clostridium puniceum</name>
    <dbReference type="NCBI Taxonomy" id="29367"/>
    <lineage>
        <taxon>Bacteria</taxon>
        <taxon>Bacillati</taxon>
        <taxon>Bacillota</taxon>
        <taxon>Clostridia</taxon>
        <taxon>Eubacteriales</taxon>
        <taxon>Clostridiaceae</taxon>
        <taxon>Clostridium</taxon>
    </lineage>
</organism>
<dbReference type="Proteomes" id="UP000190890">
    <property type="component" value="Unassembled WGS sequence"/>
</dbReference>
<evidence type="ECO:0000259" key="1">
    <source>
        <dbReference type="PROSITE" id="PS51782"/>
    </source>
</evidence>
<dbReference type="OrthoDB" id="9800780at2"/>
<name>A0A1S8TX96_9CLOT</name>
<dbReference type="RefSeq" id="WP_077845617.1">
    <property type="nucleotide sequence ID" value="NZ_LZZM01000019.1"/>
</dbReference>
<dbReference type="Pfam" id="PF01476">
    <property type="entry name" value="LysM"/>
    <property type="match status" value="1"/>
</dbReference>
<dbReference type="Pfam" id="PF21821">
    <property type="entry name" value="Dit_like"/>
    <property type="match status" value="1"/>
</dbReference>
<dbReference type="CDD" id="cd00118">
    <property type="entry name" value="LysM"/>
    <property type="match status" value="1"/>
</dbReference>
<dbReference type="SMART" id="SM00257">
    <property type="entry name" value="LysM"/>
    <property type="match status" value="1"/>
</dbReference>
<gene>
    <name evidence="2" type="ORF">CLPUN_03030</name>
</gene>
<dbReference type="SUPFAM" id="SSF54106">
    <property type="entry name" value="LysM domain"/>
    <property type="match status" value="1"/>
</dbReference>
<protein>
    <submittedName>
        <fullName evidence="2">LysM domain/BON superfamily protein</fullName>
    </submittedName>
</protein>
<dbReference type="PROSITE" id="PS51782">
    <property type="entry name" value="LYSM"/>
    <property type="match status" value="1"/>
</dbReference>
<keyword evidence="3" id="KW-1185">Reference proteome</keyword>
<dbReference type="Gene3D" id="3.10.350.10">
    <property type="entry name" value="LysM domain"/>
    <property type="match status" value="1"/>
</dbReference>
<reference evidence="2 3" key="1">
    <citation type="submission" date="2016-05" db="EMBL/GenBank/DDBJ databases">
        <title>Microbial solvent formation.</title>
        <authorList>
            <person name="Poehlein A."/>
            <person name="Montoya Solano J.D."/>
            <person name="Flitsch S."/>
            <person name="Krabben P."/>
            <person name="Duerre P."/>
            <person name="Daniel R."/>
        </authorList>
    </citation>
    <scope>NUCLEOTIDE SEQUENCE [LARGE SCALE GENOMIC DNA]</scope>
    <source>
        <strain evidence="2 3">DSM 2619</strain>
    </source>
</reference>
<comment type="caution">
    <text evidence="2">The sequence shown here is derived from an EMBL/GenBank/DDBJ whole genome shotgun (WGS) entry which is preliminary data.</text>
</comment>
<evidence type="ECO:0000313" key="3">
    <source>
        <dbReference type="Proteomes" id="UP000190890"/>
    </source>
</evidence>
<dbReference type="PANTHER" id="PTHR34700">
    <property type="entry name" value="POTASSIUM BINDING PROTEIN KBP"/>
    <property type="match status" value="1"/>
</dbReference>
<sequence>MYNFYIDKILLPVTPSKLQIKINNKNKTMTLLNDGEINILKSPGLTEITFDFLLPNVKYPFAIYKGNRFRDSEYYLKKIEKLKTRRKVFRFIVVREIQSGDNLFDTNMKVSLEDYTITDDATNGTDISISIKLKQFKSYSTKTVTIIEPIVNTTTIAASVPAPVISPPVEPRPVESPPTPQTYTVVSGDCLWNICKQYLGDGNKYQEIADLNGIANPNLIYPGQVIRLG</sequence>
<evidence type="ECO:0000313" key="2">
    <source>
        <dbReference type="EMBL" id="OOM82334.1"/>
    </source>
</evidence>
<dbReference type="InterPro" id="IPR052196">
    <property type="entry name" value="Bact_Kbp"/>
</dbReference>
<feature type="domain" description="LysM" evidence="1">
    <location>
        <begin position="181"/>
        <end position="228"/>
    </location>
</feature>
<dbReference type="PANTHER" id="PTHR34700:SF4">
    <property type="entry name" value="PHAGE-LIKE ELEMENT PBSX PROTEIN XKDP"/>
    <property type="match status" value="1"/>
</dbReference>
<dbReference type="InterPro" id="IPR036779">
    <property type="entry name" value="LysM_dom_sf"/>
</dbReference>
<accession>A0A1S8TX96</accession>
<dbReference type="InterPro" id="IPR018392">
    <property type="entry name" value="LysM"/>
</dbReference>
<dbReference type="EMBL" id="LZZM01000019">
    <property type="protein sequence ID" value="OOM82334.1"/>
    <property type="molecule type" value="Genomic_DNA"/>
</dbReference>
<dbReference type="InterPro" id="IPR048494">
    <property type="entry name" value="Dit-like_N"/>
</dbReference>
<dbReference type="STRING" id="29367.CLPUN_03030"/>